<dbReference type="CDD" id="cd00075">
    <property type="entry name" value="HATPase"/>
    <property type="match status" value="1"/>
</dbReference>
<dbReference type="Pfam" id="PF00672">
    <property type="entry name" value="HAMP"/>
    <property type="match status" value="1"/>
</dbReference>
<dbReference type="InterPro" id="IPR050351">
    <property type="entry name" value="BphY/WalK/GraS-like"/>
</dbReference>
<evidence type="ECO:0000256" key="3">
    <source>
        <dbReference type="ARBA" id="ARBA00012438"/>
    </source>
</evidence>
<dbReference type="Pfam" id="PF16736">
    <property type="entry name" value="sCache_like"/>
    <property type="match status" value="1"/>
</dbReference>
<dbReference type="FunFam" id="3.30.565.10:FF:000023">
    <property type="entry name" value="PAS domain-containing sensor histidine kinase"/>
    <property type="match status" value="1"/>
</dbReference>
<dbReference type="Pfam" id="PF00512">
    <property type="entry name" value="HisKA"/>
    <property type="match status" value="1"/>
</dbReference>
<feature type="domain" description="PAC" evidence="14">
    <location>
        <begin position="309"/>
        <end position="363"/>
    </location>
</feature>
<evidence type="ECO:0000256" key="10">
    <source>
        <dbReference type="ARBA" id="ARBA00023012"/>
    </source>
</evidence>
<evidence type="ECO:0000256" key="6">
    <source>
        <dbReference type="ARBA" id="ARBA00022679"/>
    </source>
</evidence>
<feature type="transmembrane region" description="Helical" evidence="12">
    <location>
        <begin position="161"/>
        <end position="179"/>
    </location>
</feature>
<feature type="transmembrane region" description="Helical" evidence="12">
    <location>
        <begin position="12"/>
        <end position="31"/>
    </location>
</feature>
<proteinExistence type="predicted"/>
<dbReference type="EMBL" id="CP001791">
    <property type="protein sequence ID" value="ADH98870.1"/>
    <property type="molecule type" value="Genomic_DNA"/>
</dbReference>
<accession>D6XST4</accession>
<dbReference type="Gene3D" id="6.10.340.10">
    <property type="match status" value="1"/>
</dbReference>
<dbReference type="PROSITE" id="PS50885">
    <property type="entry name" value="HAMP"/>
    <property type="match status" value="1"/>
</dbReference>
<dbReference type="RefSeq" id="WP_013172294.1">
    <property type="nucleotide sequence ID" value="NC_014219.1"/>
</dbReference>
<evidence type="ECO:0000256" key="9">
    <source>
        <dbReference type="ARBA" id="ARBA00022840"/>
    </source>
</evidence>
<dbReference type="SMART" id="SM00091">
    <property type="entry name" value="PAS"/>
    <property type="match status" value="1"/>
</dbReference>
<dbReference type="Gene3D" id="3.30.565.10">
    <property type="entry name" value="Histidine kinase-like ATPase, C-terminal domain"/>
    <property type="match status" value="1"/>
</dbReference>
<dbReference type="SMART" id="SM00388">
    <property type="entry name" value="HisKA"/>
    <property type="match status" value="1"/>
</dbReference>
<dbReference type="InterPro" id="IPR013767">
    <property type="entry name" value="PAS_fold"/>
</dbReference>
<dbReference type="KEGG" id="bse:Bsel_1358"/>
<dbReference type="SMART" id="SM00304">
    <property type="entry name" value="HAMP"/>
    <property type="match status" value="1"/>
</dbReference>
<evidence type="ECO:0000256" key="12">
    <source>
        <dbReference type="SAM" id="Phobius"/>
    </source>
</evidence>
<dbReference type="SMART" id="SM00387">
    <property type="entry name" value="HATPase_c"/>
    <property type="match status" value="1"/>
</dbReference>
<dbReference type="GO" id="GO:0004721">
    <property type="term" value="F:phosphoprotein phosphatase activity"/>
    <property type="evidence" value="ECO:0007669"/>
    <property type="project" value="TreeGrafter"/>
</dbReference>
<protein>
    <recommendedName>
        <fullName evidence="3">histidine kinase</fullName>
        <ecNumber evidence="3">2.7.13.3</ecNumber>
    </recommendedName>
</protein>
<keyword evidence="12" id="KW-1133">Transmembrane helix</keyword>
<evidence type="ECO:0000256" key="2">
    <source>
        <dbReference type="ARBA" id="ARBA00004651"/>
    </source>
</evidence>
<dbReference type="SUPFAM" id="SSF55874">
    <property type="entry name" value="ATPase domain of HSP90 chaperone/DNA topoisomerase II/histidine kinase"/>
    <property type="match status" value="1"/>
</dbReference>
<evidence type="ECO:0000259" key="13">
    <source>
        <dbReference type="PROSITE" id="PS50109"/>
    </source>
</evidence>
<evidence type="ECO:0000256" key="5">
    <source>
        <dbReference type="ARBA" id="ARBA00022553"/>
    </source>
</evidence>
<keyword evidence="17" id="KW-1185">Reference proteome</keyword>
<evidence type="ECO:0000256" key="11">
    <source>
        <dbReference type="ARBA" id="ARBA00023136"/>
    </source>
</evidence>
<dbReference type="Proteomes" id="UP000000271">
    <property type="component" value="Chromosome"/>
</dbReference>
<evidence type="ECO:0000259" key="14">
    <source>
        <dbReference type="PROSITE" id="PS50113"/>
    </source>
</evidence>
<dbReference type="Gene3D" id="1.10.287.130">
    <property type="match status" value="1"/>
</dbReference>
<dbReference type="InterPro" id="IPR031967">
    <property type="entry name" value="PhoR_single_Cache-like_dom"/>
</dbReference>
<comment type="catalytic activity">
    <reaction evidence="1">
        <text>ATP + protein L-histidine = ADP + protein N-phospho-L-histidine.</text>
        <dbReference type="EC" id="2.7.13.3"/>
    </reaction>
</comment>
<dbReference type="InterPro" id="IPR035965">
    <property type="entry name" value="PAS-like_dom_sf"/>
</dbReference>
<dbReference type="OrthoDB" id="9813151at2"/>
<evidence type="ECO:0000313" key="17">
    <source>
        <dbReference type="Proteomes" id="UP000000271"/>
    </source>
</evidence>
<dbReference type="InterPro" id="IPR000700">
    <property type="entry name" value="PAS-assoc_C"/>
</dbReference>
<dbReference type="PANTHER" id="PTHR45453:SF1">
    <property type="entry name" value="PHOSPHATE REGULON SENSOR PROTEIN PHOR"/>
    <property type="match status" value="1"/>
</dbReference>
<dbReference type="SUPFAM" id="SSF158472">
    <property type="entry name" value="HAMP domain-like"/>
    <property type="match status" value="1"/>
</dbReference>
<dbReference type="InterPro" id="IPR003594">
    <property type="entry name" value="HATPase_dom"/>
</dbReference>
<dbReference type="Pfam" id="PF00989">
    <property type="entry name" value="PAS"/>
    <property type="match status" value="1"/>
</dbReference>
<evidence type="ECO:0000256" key="1">
    <source>
        <dbReference type="ARBA" id="ARBA00000085"/>
    </source>
</evidence>
<gene>
    <name evidence="16" type="ordered locus">Bsel_1358</name>
</gene>
<dbReference type="PANTHER" id="PTHR45453">
    <property type="entry name" value="PHOSPHATE REGULON SENSOR PROTEIN PHOR"/>
    <property type="match status" value="1"/>
</dbReference>
<feature type="domain" description="Histidine kinase" evidence="13">
    <location>
        <begin position="367"/>
        <end position="584"/>
    </location>
</feature>
<reference evidence="16" key="1">
    <citation type="submission" date="2009-10" db="EMBL/GenBank/DDBJ databases">
        <title>Complete sequence of Bacillus selenitireducens MLS10.</title>
        <authorList>
            <consortium name="US DOE Joint Genome Institute"/>
            <person name="Lucas S."/>
            <person name="Copeland A."/>
            <person name="Lapidus A."/>
            <person name="Glavina del Rio T."/>
            <person name="Dalin E."/>
            <person name="Tice H."/>
            <person name="Bruce D."/>
            <person name="Goodwin L."/>
            <person name="Pitluck S."/>
            <person name="Sims D."/>
            <person name="Brettin T."/>
            <person name="Detter J.C."/>
            <person name="Han C."/>
            <person name="Larimer F."/>
            <person name="Land M."/>
            <person name="Hauser L."/>
            <person name="Kyrpides N."/>
            <person name="Ovchinnikova G."/>
            <person name="Stolz J."/>
        </authorList>
    </citation>
    <scope>NUCLEOTIDE SEQUENCE [LARGE SCALE GENOMIC DNA]</scope>
    <source>
        <strain evidence="16">MLS10</strain>
    </source>
</reference>
<comment type="subcellular location">
    <subcellularLocation>
        <location evidence="2">Cell membrane</location>
        <topology evidence="2">Multi-pass membrane protein</topology>
    </subcellularLocation>
</comment>
<keyword evidence="9" id="KW-0067">ATP-binding</keyword>
<dbReference type="InterPro" id="IPR036097">
    <property type="entry name" value="HisK_dim/P_sf"/>
</dbReference>
<dbReference type="InterPro" id="IPR004358">
    <property type="entry name" value="Sig_transdc_His_kin-like_C"/>
</dbReference>
<keyword evidence="11 12" id="KW-0472">Membrane</keyword>
<dbReference type="PROSITE" id="PS50113">
    <property type="entry name" value="PAC"/>
    <property type="match status" value="1"/>
</dbReference>
<evidence type="ECO:0000256" key="4">
    <source>
        <dbReference type="ARBA" id="ARBA00022475"/>
    </source>
</evidence>
<dbReference type="Pfam" id="PF02518">
    <property type="entry name" value="HATPase_c"/>
    <property type="match status" value="1"/>
</dbReference>
<dbReference type="PROSITE" id="PS50109">
    <property type="entry name" value="HIS_KIN"/>
    <property type="match status" value="1"/>
</dbReference>
<dbReference type="InterPro" id="IPR000014">
    <property type="entry name" value="PAS"/>
</dbReference>
<evidence type="ECO:0000313" key="16">
    <source>
        <dbReference type="EMBL" id="ADH98870.1"/>
    </source>
</evidence>
<evidence type="ECO:0000256" key="7">
    <source>
        <dbReference type="ARBA" id="ARBA00022741"/>
    </source>
</evidence>
<dbReference type="InterPro" id="IPR003661">
    <property type="entry name" value="HisK_dim/P_dom"/>
</dbReference>
<evidence type="ECO:0000256" key="8">
    <source>
        <dbReference type="ARBA" id="ARBA00022777"/>
    </source>
</evidence>
<dbReference type="STRING" id="439292.Bsel_1358"/>
<dbReference type="Gene3D" id="3.30.450.20">
    <property type="entry name" value="PAS domain"/>
    <property type="match status" value="1"/>
</dbReference>
<sequence>MNSYRVRLLVPLSVIIIAVLVGLGAILGPFFKDFYVERMQDRIAKETEVVVYHLARVDFDDGDLLQTESEALADRLDVRVTVMDSEGTVLSDTSADPNQMDNHLNRPEIQAVINEISGREIRFSDTVNSELLYFAMSAENGDGFVRLGVPMDELDDVYRNIWALLFVSFLVAFVVILILTSRLTNQMIKPIEDARRVANELAKGNFSARTYEGTNFETGELNRSINVLAKNLMQITRTYESQQERLETLIENMGSGLILINDTGDILLVNHSCDAIFQEDTAKWPGSLYYQVIKNKKINTFIQKVFLTEERKRRQISLASGIYMHHYDVHGAPIIASDGDLKGIVLVFHDITELKKLEKARKDFVANVSHELKTPVTSLKGFTETLLEGAVNDDELRMKFLRIIANESDRLETLIFELLELSRIEGEAFSLNWQTVDIEPLIDEVFDMLGEKASAKQMTIEKKISGSPILAGEGARIKQILINLINNAIVYTHEGGTITVRVKEQAEQVVLEVEDTGIGLSKKEIPRIFERFYRVDRARSRNSGGTGLGLAIVKHLAEAHRAKLSVDSEPGKGTTFRIAFLKHTPDGLDQGDEFTKD</sequence>
<dbReference type="SUPFAM" id="SSF47384">
    <property type="entry name" value="Homodimeric domain of signal transducing histidine kinase"/>
    <property type="match status" value="1"/>
</dbReference>
<dbReference type="GO" id="GO:0000155">
    <property type="term" value="F:phosphorelay sensor kinase activity"/>
    <property type="evidence" value="ECO:0007669"/>
    <property type="project" value="InterPro"/>
</dbReference>
<keyword evidence="10" id="KW-0902">Two-component regulatory system</keyword>
<feature type="domain" description="HAMP" evidence="15">
    <location>
        <begin position="185"/>
        <end position="237"/>
    </location>
</feature>
<keyword evidence="5" id="KW-0597">Phosphoprotein</keyword>
<dbReference type="InterPro" id="IPR003660">
    <property type="entry name" value="HAMP_dom"/>
</dbReference>
<keyword evidence="12" id="KW-0812">Transmembrane</keyword>
<organism evidence="16 17">
    <name type="scientific">Bacillus selenitireducens (strain ATCC 700615 / DSM 15326 / MLS10)</name>
    <dbReference type="NCBI Taxonomy" id="439292"/>
    <lineage>
        <taxon>Bacteria</taxon>
        <taxon>Bacillati</taxon>
        <taxon>Bacillota</taxon>
        <taxon>Bacilli</taxon>
        <taxon>Bacillales</taxon>
        <taxon>Bacillaceae</taxon>
        <taxon>Salisediminibacterium</taxon>
    </lineage>
</organism>
<dbReference type="EC" id="2.7.13.3" evidence="3"/>
<dbReference type="eggNOG" id="COG5002">
    <property type="taxonomic scope" value="Bacteria"/>
</dbReference>
<dbReference type="FunFam" id="1.10.287.130:FF:000008">
    <property type="entry name" value="Two-component sensor histidine kinase"/>
    <property type="match status" value="1"/>
</dbReference>
<keyword evidence="6" id="KW-0808">Transferase</keyword>
<keyword evidence="4" id="KW-1003">Cell membrane</keyword>
<dbReference type="HOGENOM" id="CLU_000445_89_2_9"/>
<dbReference type="SUPFAM" id="SSF55785">
    <property type="entry name" value="PYP-like sensor domain (PAS domain)"/>
    <property type="match status" value="1"/>
</dbReference>
<dbReference type="AlphaFoldDB" id="D6XST4"/>
<name>D6XST4_BACIE</name>
<dbReference type="InterPro" id="IPR036890">
    <property type="entry name" value="HATPase_C_sf"/>
</dbReference>
<dbReference type="PRINTS" id="PR00344">
    <property type="entry name" value="BCTRLSENSOR"/>
</dbReference>
<dbReference type="NCBIfam" id="NF046044">
    <property type="entry name" value="PnpS"/>
    <property type="match status" value="1"/>
</dbReference>
<dbReference type="GO" id="GO:0005886">
    <property type="term" value="C:plasma membrane"/>
    <property type="evidence" value="ECO:0007669"/>
    <property type="project" value="UniProtKB-SubCell"/>
</dbReference>
<dbReference type="NCBIfam" id="TIGR00229">
    <property type="entry name" value="sensory_box"/>
    <property type="match status" value="1"/>
</dbReference>
<keyword evidence="8 16" id="KW-0418">Kinase</keyword>
<dbReference type="GO" id="GO:0006355">
    <property type="term" value="P:regulation of DNA-templated transcription"/>
    <property type="evidence" value="ECO:0007669"/>
    <property type="project" value="InterPro"/>
</dbReference>
<dbReference type="CDD" id="cd06225">
    <property type="entry name" value="HAMP"/>
    <property type="match status" value="1"/>
</dbReference>
<dbReference type="GO" id="GO:0005524">
    <property type="term" value="F:ATP binding"/>
    <property type="evidence" value="ECO:0007669"/>
    <property type="project" value="UniProtKB-KW"/>
</dbReference>
<dbReference type="GO" id="GO:0016036">
    <property type="term" value="P:cellular response to phosphate starvation"/>
    <property type="evidence" value="ECO:0007669"/>
    <property type="project" value="TreeGrafter"/>
</dbReference>
<dbReference type="CDD" id="cd00082">
    <property type="entry name" value="HisKA"/>
    <property type="match status" value="1"/>
</dbReference>
<evidence type="ECO:0000259" key="15">
    <source>
        <dbReference type="PROSITE" id="PS50885"/>
    </source>
</evidence>
<keyword evidence="7" id="KW-0547">Nucleotide-binding</keyword>
<dbReference type="InterPro" id="IPR005467">
    <property type="entry name" value="His_kinase_dom"/>
</dbReference>